<organism evidence="2 3">
    <name type="scientific">Tanacetum coccineum</name>
    <dbReference type="NCBI Taxonomy" id="301880"/>
    <lineage>
        <taxon>Eukaryota</taxon>
        <taxon>Viridiplantae</taxon>
        <taxon>Streptophyta</taxon>
        <taxon>Embryophyta</taxon>
        <taxon>Tracheophyta</taxon>
        <taxon>Spermatophyta</taxon>
        <taxon>Magnoliopsida</taxon>
        <taxon>eudicotyledons</taxon>
        <taxon>Gunneridae</taxon>
        <taxon>Pentapetalae</taxon>
        <taxon>asterids</taxon>
        <taxon>campanulids</taxon>
        <taxon>Asterales</taxon>
        <taxon>Asteraceae</taxon>
        <taxon>Asteroideae</taxon>
        <taxon>Anthemideae</taxon>
        <taxon>Anthemidinae</taxon>
        <taxon>Tanacetum</taxon>
    </lineage>
</organism>
<evidence type="ECO:0000313" key="3">
    <source>
        <dbReference type="Proteomes" id="UP001151760"/>
    </source>
</evidence>
<reference evidence="2" key="2">
    <citation type="submission" date="2022-01" db="EMBL/GenBank/DDBJ databases">
        <authorList>
            <person name="Yamashiro T."/>
            <person name="Shiraishi A."/>
            <person name="Satake H."/>
            <person name="Nakayama K."/>
        </authorList>
    </citation>
    <scope>NUCLEOTIDE SEQUENCE</scope>
</reference>
<feature type="compositionally biased region" description="Basic and acidic residues" evidence="1">
    <location>
        <begin position="45"/>
        <end position="61"/>
    </location>
</feature>
<evidence type="ECO:0000256" key="1">
    <source>
        <dbReference type="SAM" id="MobiDB-lite"/>
    </source>
</evidence>
<dbReference type="Proteomes" id="UP001151760">
    <property type="component" value="Unassembled WGS sequence"/>
</dbReference>
<accession>A0ABQ5BSB0</accession>
<proteinExistence type="predicted"/>
<comment type="caution">
    <text evidence="2">The sequence shown here is derived from an EMBL/GenBank/DDBJ whole genome shotgun (WGS) entry which is preliminary data.</text>
</comment>
<protein>
    <submittedName>
        <fullName evidence="2">Uncharacterized protein</fullName>
    </submittedName>
</protein>
<evidence type="ECO:0000313" key="2">
    <source>
        <dbReference type="EMBL" id="GJT16747.1"/>
    </source>
</evidence>
<feature type="region of interest" description="Disordered" evidence="1">
    <location>
        <begin position="28"/>
        <end position="70"/>
    </location>
</feature>
<keyword evidence="3" id="KW-1185">Reference proteome</keyword>
<name>A0ABQ5BSB0_9ASTR</name>
<reference evidence="2" key="1">
    <citation type="journal article" date="2022" name="Int. J. Mol. Sci.">
        <title>Draft Genome of Tanacetum Coccineum: Genomic Comparison of Closely Related Tanacetum-Family Plants.</title>
        <authorList>
            <person name="Yamashiro T."/>
            <person name="Shiraishi A."/>
            <person name="Nakayama K."/>
            <person name="Satake H."/>
        </authorList>
    </citation>
    <scope>NUCLEOTIDE SEQUENCE</scope>
</reference>
<gene>
    <name evidence="2" type="ORF">Tco_0875453</name>
</gene>
<dbReference type="EMBL" id="BQNB010013501">
    <property type="protein sequence ID" value="GJT16747.1"/>
    <property type="molecule type" value="Genomic_DNA"/>
</dbReference>
<sequence>MAAATMRATASWQRSGKAAAVVVVTAGSDEDGGEDGVKILAGKCSPEKKEARRKNPPEKSAGKSFPGWGAAAVRQGRWPAGSLAGEIG</sequence>